<protein>
    <submittedName>
        <fullName evidence="1">Signal recognition particle subunit FFH/SRP54 (Srp54)</fullName>
    </submittedName>
</protein>
<reference evidence="1 2" key="1">
    <citation type="submission" date="2018-04" db="EMBL/GenBank/DDBJ databases">
        <title>Genomic Encyclopedia of Archaeal and Bacterial Type Strains, Phase II (KMG-II): from individual species to whole genera.</title>
        <authorList>
            <person name="Goeker M."/>
        </authorList>
    </citation>
    <scope>NUCLEOTIDE SEQUENCE [LARGE SCALE GENOMIC DNA]</scope>
    <source>
        <strain evidence="1 2">DSM 100162</strain>
    </source>
</reference>
<dbReference type="EMBL" id="QBKI01000011">
    <property type="protein sequence ID" value="PTX14401.1"/>
    <property type="molecule type" value="Genomic_DNA"/>
</dbReference>
<comment type="caution">
    <text evidence="1">The sequence shown here is derived from an EMBL/GenBank/DDBJ whole genome shotgun (WGS) entry which is preliminary data.</text>
</comment>
<sequence length="358" mass="39868">MQLRKATRQKAKLRIGLSAPSGFGKTYSALLLAYGITGDWSKIALIDTENGSGELYSHLGDYNALPLEAPYSPERYIEAIRVCENAGMEVIIIDSISHEWEGVGGILEQADSIGGGFQSAWKQLTPRHEKFKQAIITSKAHTITTARRKQDYVLQETTNRQGKTVQAPVKAGFKEVTREGWEYELTVNLEIINANHYARASKDRTGLFADRPEFVVTVETGQQLKEWSETGVDVLQLALKEVEECTDVECTKKVWHKYPNLKEVAEFKSAVAEKGESLKAEVQEGKVVEQEEAPATEQGISNEQAEQILELLKHPAQAEATVKKVTNSLYSLSFEKAAQTIEVLQKKINTYEKAQAHA</sequence>
<dbReference type="OrthoDB" id="1625426at2"/>
<keyword evidence="2" id="KW-1185">Reference proteome</keyword>
<dbReference type="RefSeq" id="WP_108213331.1">
    <property type="nucleotide sequence ID" value="NZ_QBKI01000011.1"/>
</dbReference>
<dbReference type="AlphaFoldDB" id="A0A2T5YD05"/>
<dbReference type="SUPFAM" id="SSF52540">
    <property type="entry name" value="P-loop containing nucleoside triphosphate hydrolases"/>
    <property type="match status" value="1"/>
</dbReference>
<organism evidence="1 2">
    <name type="scientific">Pontibacter mucosus</name>
    <dbReference type="NCBI Taxonomy" id="1649266"/>
    <lineage>
        <taxon>Bacteria</taxon>
        <taxon>Pseudomonadati</taxon>
        <taxon>Bacteroidota</taxon>
        <taxon>Cytophagia</taxon>
        <taxon>Cytophagales</taxon>
        <taxon>Hymenobacteraceae</taxon>
        <taxon>Pontibacter</taxon>
    </lineage>
</organism>
<evidence type="ECO:0000313" key="2">
    <source>
        <dbReference type="Proteomes" id="UP000244225"/>
    </source>
</evidence>
<evidence type="ECO:0000313" key="1">
    <source>
        <dbReference type="EMBL" id="PTX14401.1"/>
    </source>
</evidence>
<dbReference type="Proteomes" id="UP000244225">
    <property type="component" value="Unassembled WGS sequence"/>
</dbReference>
<dbReference type="InterPro" id="IPR027417">
    <property type="entry name" value="P-loop_NTPase"/>
</dbReference>
<name>A0A2T5YD05_9BACT</name>
<dbReference type="Pfam" id="PF13479">
    <property type="entry name" value="AAA_24"/>
    <property type="match status" value="1"/>
</dbReference>
<proteinExistence type="predicted"/>
<gene>
    <name evidence="1" type="ORF">C8N40_11166</name>
</gene>
<accession>A0A2T5YD05</accession>